<dbReference type="SUPFAM" id="SSF54060">
    <property type="entry name" value="His-Me finger endonucleases"/>
    <property type="match status" value="1"/>
</dbReference>
<gene>
    <name evidence="2" type="ORF">MM415A01721_0007</name>
    <name evidence="1" type="ORF">MM415B01114_0016</name>
</gene>
<dbReference type="EMBL" id="MT141410">
    <property type="protein sequence ID" value="QJA60466.1"/>
    <property type="molecule type" value="Genomic_DNA"/>
</dbReference>
<dbReference type="EMBL" id="MT142179">
    <property type="protein sequence ID" value="QJA75687.1"/>
    <property type="molecule type" value="Genomic_DNA"/>
</dbReference>
<dbReference type="Gene3D" id="3.90.75.10">
    <property type="entry name" value="Homing Intron 3 (I-ppo) Encoded Endonuclease, Chain A"/>
    <property type="match status" value="1"/>
</dbReference>
<proteinExistence type="predicted"/>
<evidence type="ECO:0000313" key="2">
    <source>
        <dbReference type="EMBL" id="QJA75687.1"/>
    </source>
</evidence>
<dbReference type="InterPro" id="IPR044930">
    <property type="entry name" value="Homing_endonuclease_His-Me"/>
</dbReference>
<protein>
    <submittedName>
        <fullName evidence="1">Putative DNA binding, helix-turn-helix domain containing protein</fullName>
    </submittedName>
</protein>
<evidence type="ECO:0000313" key="1">
    <source>
        <dbReference type="EMBL" id="QJA60466.1"/>
    </source>
</evidence>
<name>A0A6M3ISD8_9ZZZZ</name>
<organism evidence="1">
    <name type="scientific">viral metagenome</name>
    <dbReference type="NCBI Taxonomy" id="1070528"/>
    <lineage>
        <taxon>unclassified sequences</taxon>
        <taxon>metagenomes</taxon>
        <taxon>organismal metagenomes</taxon>
    </lineage>
</organism>
<accession>A0A6M3ISD8</accession>
<dbReference type="GO" id="GO:0004519">
    <property type="term" value="F:endonuclease activity"/>
    <property type="evidence" value="ECO:0007669"/>
    <property type="project" value="InterPro"/>
</dbReference>
<sequence>MNKNDIERFWSKVDKSGTCWIWKAAIQNKGYGQFWLDYRMQLAHRISYEIHFGMFHGNLMHKCDNPLCVNPSHLIKGNQSDNLMDMFRKNRQVKQDGENGPRAILTEENVLEIRKLRNEGKTNVELGKLYSVHPGTISKAFTGKNWSHV</sequence>
<reference evidence="1" key="1">
    <citation type="submission" date="2020-03" db="EMBL/GenBank/DDBJ databases">
        <title>The deep terrestrial virosphere.</title>
        <authorList>
            <person name="Holmfeldt K."/>
            <person name="Nilsson E."/>
            <person name="Simone D."/>
            <person name="Lopez-Fernandez M."/>
            <person name="Wu X."/>
            <person name="de Brujin I."/>
            <person name="Lundin D."/>
            <person name="Andersson A."/>
            <person name="Bertilsson S."/>
            <person name="Dopson M."/>
        </authorList>
    </citation>
    <scope>NUCLEOTIDE SEQUENCE</scope>
    <source>
        <strain evidence="2">MM415A01721</strain>
        <strain evidence="1">MM415B01114</strain>
    </source>
</reference>
<dbReference type="AlphaFoldDB" id="A0A6M3ISD8"/>
<dbReference type="InterPro" id="IPR044925">
    <property type="entry name" value="His-Me_finger_sf"/>
</dbReference>